<sequence length="78" mass="8530">MKRSGPLLLLRCVNKATVLLTPPPYKTWSQRLLILGALLSRGLGVNSRCSSFRSPEGMKLAESNTDRSGPAQTTDRCL</sequence>
<feature type="region of interest" description="Disordered" evidence="1">
    <location>
        <begin position="54"/>
        <end position="78"/>
    </location>
</feature>
<evidence type="ECO:0000313" key="3">
    <source>
        <dbReference type="Proteomes" id="UP000314294"/>
    </source>
</evidence>
<gene>
    <name evidence="2" type="ORF">EYF80_059588</name>
</gene>
<accession>A0A4Z2ENU5</accession>
<organism evidence="2 3">
    <name type="scientific">Liparis tanakae</name>
    <name type="common">Tanaka's snailfish</name>
    <dbReference type="NCBI Taxonomy" id="230148"/>
    <lineage>
        <taxon>Eukaryota</taxon>
        <taxon>Metazoa</taxon>
        <taxon>Chordata</taxon>
        <taxon>Craniata</taxon>
        <taxon>Vertebrata</taxon>
        <taxon>Euteleostomi</taxon>
        <taxon>Actinopterygii</taxon>
        <taxon>Neopterygii</taxon>
        <taxon>Teleostei</taxon>
        <taxon>Neoteleostei</taxon>
        <taxon>Acanthomorphata</taxon>
        <taxon>Eupercaria</taxon>
        <taxon>Perciformes</taxon>
        <taxon>Cottioidei</taxon>
        <taxon>Cottales</taxon>
        <taxon>Liparidae</taxon>
        <taxon>Liparis</taxon>
    </lineage>
</organism>
<dbReference type="AlphaFoldDB" id="A0A4Z2ENU5"/>
<dbReference type="EMBL" id="SRLO01004692">
    <property type="protein sequence ID" value="TNN30260.1"/>
    <property type="molecule type" value="Genomic_DNA"/>
</dbReference>
<name>A0A4Z2ENU5_9TELE</name>
<comment type="caution">
    <text evidence="2">The sequence shown here is derived from an EMBL/GenBank/DDBJ whole genome shotgun (WGS) entry which is preliminary data.</text>
</comment>
<protein>
    <submittedName>
        <fullName evidence="2">Uncharacterized protein</fullName>
    </submittedName>
</protein>
<dbReference type="Proteomes" id="UP000314294">
    <property type="component" value="Unassembled WGS sequence"/>
</dbReference>
<reference evidence="2 3" key="1">
    <citation type="submission" date="2019-03" db="EMBL/GenBank/DDBJ databases">
        <title>First draft genome of Liparis tanakae, snailfish: a comprehensive survey of snailfish specific genes.</title>
        <authorList>
            <person name="Kim W."/>
            <person name="Song I."/>
            <person name="Jeong J.-H."/>
            <person name="Kim D."/>
            <person name="Kim S."/>
            <person name="Ryu S."/>
            <person name="Song J.Y."/>
            <person name="Lee S.K."/>
        </authorList>
    </citation>
    <scope>NUCLEOTIDE SEQUENCE [LARGE SCALE GENOMIC DNA]</scope>
    <source>
        <tissue evidence="2">Muscle</tissue>
    </source>
</reference>
<proteinExistence type="predicted"/>
<evidence type="ECO:0000313" key="2">
    <source>
        <dbReference type="EMBL" id="TNN30260.1"/>
    </source>
</evidence>
<evidence type="ECO:0000256" key="1">
    <source>
        <dbReference type="SAM" id="MobiDB-lite"/>
    </source>
</evidence>
<feature type="compositionally biased region" description="Polar residues" evidence="1">
    <location>
        <begin position="62"/>
        <end position="78"/>
    </location>
</feature>
<keyword evidence="3" id="KW-1185">Reference proteome</keyword>